<dbReference type="OrthoDB" id="2314520at2759"/>
<dbReference type="GO" id="GO:0003697">
    <property type="term" value="F:single-stranded DNA binding"/>
    <property type="evidence" value="ECO:0007669"/>
    <property type="project" value="InterPro"/>
</dbReference>
<reference evidence="1 2" key="1">
    <citation type="journal article" date="2013" name="Proc. Natl. Acad. Sci. U.S.A.">
        <title>The king cobra genome reveals dynamic gene evolution and adaptation in the snake venom system.</title>
        <authorList>
            <person name="Vonk F.J."/>
            <person name="Casewell N.R."/>
            <person name="Henkel C.V."/>
            <person name="Heimberg A.M."/>
            <person name="Jansen H.J."/>
            <person name="McCleary R.J."/>
            <person name="Kerkkamp H.M."/>
            <person name="Vos R.A."/>
            <person name="Guerreiro I."/>
            <person name="Calvete J.J."/>
            <person name="Wuster W."/>
            <person name="Woods A.E."/>
            <person name="Logan J.M."/>
            <person name="Harrison R.A."/>
            <person name="Castoe T.A."/>
            <person name="de Koning A.P."/>
            <person name="Pollock D.D."/>
            <person name="Yandell M."/>
            <person name="Calderon D."/>
            <person name="Renjifo C."/>
            <person name="Currier R.B."/>
            <person name="Salgado D."/>
            <person name="Pla D."/>
            <person name="Sanz L."/>
            <person name="Hyder A.S."/>
            <person name="Ribeiro J.M."/>
            <person name="Arntzen J.W."/>
            <person name="van den Thillart G.E."/>
            <person name="Boetzer M."/>
            <person name="Pirovano W."/>
            <person name="Dirks R.P."/>
            <person name="Spaink H.P."/>
            <person name="Duboule D."/>
            <person name="McGlinn E."/>
            <person name="Kini R.M."/>
            <person name="Richardson M.K."/>
        </authorList>
    </citation>
    <scope>NUCLEOTIDE SEQUENCE</scope>
    <source>
        <tissue evidence="1">Blood</tissue>
    </source>
</reference>
<gene>
    <name evidence="1" type="primary">ctc1</name>
    <name evidence="1" type="ORF">L345_04909</name>
</gene>
<feature type="non-terminal residue" evidence="1">
    <location>
        <position position="1"/>
    </location>
</feature>
<evidence type="ECO:0000313" key="1">
    <source>
        <dbReference type="EMBL" id="ETE69275.1"/>
    </source>
</evidence>
<protein>
    <submittedName>
        <fullName evidence="1">CST complex subunit CTC1</fullName>
    </submittedName>
</protein>
<sequence length="88" mass="9633">DVCILTPPPHNSPKHLDSTPKFSIGYLSNIPLQPLYLGQAQVTCHLTCILSLSMQWFCDLCNISTEGRPNECNNSCSSHTGMIKATAK</sequence>
<dbReference type="Proteomes" id="UP000018936">
    <property type="component" value="Unassembled WGS sequence"/>
</dbReference>
<organism evidence="1 2">
    <name type="scientific">Ophiophagus hannah</name>
    <name type="common">King cobra</name>
    <name type="synonym">Naja hannah</name>
    <dbReference type="NCBI Taxonomy" id="8665"/>
    <lineage>
        <taxon>Eukaryota</taxon>
        <taxon>Metazoa</taxon>
        <taxon>Chordata</taxon>
        <taxon>Craniata</taxon>
        <taxon>Vertebrata</taxon>
        <taxon>Euteleostomi</taxon>
        <taxon>Lepidosauria</taxon>
        <taxon>Squamata</taxon>
        <taxon>Bifurcata</taxon>
        <taxon>Unidentata</taxon>
        <taxon>Episquamata</taxon>
        <taxon>Toxicofera</taxon>
        <taxon>Serpentes</taxon>
        <taxon>Colubroidea</taxon>
        <taxon>Elapidae</taxon>
        <taxon>Elapinae</taxon>
        <taxon>Ophiophagus</taxon>
    </lineage>
</organism>
<dbReference type="InterPro" id="IPR029156">
    <property type="entry name" value="CTC1"/>
</dbReference>
<accession>V8P4K8</accession>
<dbReference type="AlphaFoldDB" id="V8P4K8"/>
<name>V8P4K8_OPHHA</name>
<comment type="caution">
    <text evidence="1">The sequence shown here is derived from an EMBL/GenBank/DDBJ whole genome shotgun (WGS) entry which is preliminary data.</text>
</comment>
<dbReference type="Pfam" id="PF15489">
    <property type="entry name" value="CTC1"/>
    <property type="match status" value="1"/>
</dbReference>
<keyword evidence="2" id="KW-1185">Reference proteome</keyword>
<dbReference type="EMBL" id="AZIM01000798">
    <property type="protein sequence ID" value="ETE69275.1"/>
    <property type="molecule type" value="Genomic_DNA"/>
</dbReference>
<evidence type="ECO:0000313" key="2">
    <source>
        <dbReference type="Proteomes" id="UP000018936"/>
    </source>
</evidence>
<proteinExistence type="predicted"/>